<organism evidence="1 2">
    <name type="scientific">Plebeiibacterium marinum</name>
    <dbReference type="NCBI Taxonomy" id="2992111"/>
    <lineage>
        <taxon>Bacteria</taxon>
        <taxon>Pseudomonadati</taxon>
        <taxon>Bacteroidota</taxon>
        <taxon>Bacteroidia</taxon>
        <taxon>Marinilabiliales</taxon>
        <taxon>Marinilabiliaceae</taxon>
        <taxon>Plebeiibacterium</taxon>
    </lineage>
</organism>
<name>A0AAE3SK47_9BACT</name>
<dbReference type="AlphaFoldDB" id="A0AAE3SK47"/>
<dbReference type="RefSeq" id="WP_301199614.1">
    <property type="nucleotide sequence ID" value="NZ_JAPDPI010000021.1"/>
</dbReference>
<dbReference type="EMBL" id="JAPDPI010000021">
    <property type="protein sequence ID" value="MCW3806242.1"/>
    <property type="molecule type" value="Genomic_DNA"/>
</dbReference>
<evidence type="ECO:0000313" key="2">
    <source>
        <dbReference type="Proteomes" id="UP001207408"/>
    </source>
</evidence>
<proteinExistence type="predicted"/>
<evidence type="ECO:0000313" key="1">
    <source>
        <dbReference type="EMBL" id="MCW3806242.1"/>
    </source>
</evidence>
<dbReference type="Proteomes" id="UP001207408">
    <property type="component" value="Unassembled WGS sequence"/>
</dbReference>
<accession>A0AAE3SK47</accession>
<keyword evidence="2" id="KW-1185">Reference proteome</keyword>
<sequence>MNLNFTQNIKTIEEYSLSLLDLFDELPDSVFEDERLSPSKKVMGNIIKHLRGNDQSLTDDSRLQRYNFN</sequence>
<reference evidence="1" key="1">
    <citation type="submission" date="2022-10" db="EMBL/GenBank/DDBJ databases">
        <authorList>
            <person name="Yu W.X."/>
        </authorList>
    </citation>
    <scope>NUCLEOTIDE SEQUENCE</scope>
    <source>
        <strain evidence="1">D04</strain>
    </source>
</reference>
<protein>
    <submittedName>
        <fullName evidence="1">Uncharacterized protein</fullName>
    </submittedName>
</protein>
<comment type="caution">
    <text evidence="1">The sequence shown here is derived from an EMBL/GenBank/DDBJ whole genome shotgun (WGS) entry which is preliminary data.</text>
</comment>
<gene>
    <name evidence="1" type="ORF">OM074_11450</name>
</gene>